<accession>M2N3X1</accession>
<gene>
    <name evidence="1" type="ORF">BAUCODRAFT_30949</name>
</gene>
<dbReference type="RefSeq" id="XP_007673487.1">
    <property type="nucleotide sequence ID" value="XM_007675297.1"/>
</dbReference>
<evidence type="ECO:0000313" key="2">
    <source>
        <dbReference type="Proteomes" id="UP000011761"/>
    </source>
</evidence>
<proteinExistence type="predicted"/>
<protein>
    <submittedName>
        <fullName evidence="1">Uncharacterized protein</fullName>
    </submittedName>
</protein>
<sequence>MLPTRTENEECPVMLPPAQPPFVDSPTAVKNGRQLASVANIVRSHPAVAWINRDMKMDLEDSLSTVMAILCGLAVKISRKESLAGWYQYGRSCGN</sequence>
<dbReference type="HOGENOM" id="CLU_2372457_0_0_1"/>
<reference evidence="1 2" key="1">
    <citation type="journal article" date="2012" name="PLoS Pathog.">
        <title>Diverse lifestyles and strategies of plant pathogenesis encoded in the genomes of eighteen Dothideomycetes fungi.</title>
        <authorList>
            <person name="Ohm R.A."/>
            <person name="Feau N."/>
            <person name="Henrissat B."/>
            <person name="Schoch C.L."/>
            <person name="Horwitz B.A."/>
            <person name="Barry K.W."/>
            <person name="Condon B.J."/>
            <person name="Copeland A.C."/>
            <person name="Dhillon B."/>
            <person name="Glaser F."/>
            <person name="Hesse C.N."/>
            <person name="Kosti I."/>
            <person name="LaButti K."/>
            <person name="Lindquist E.A."/>
            <person name="Lucas S."/>
            <person name="Salamov A.A."/>
            <person name="Bradshaw R.E."/>
            <person name="Ciuffetti L."/>
            <person name="Hamelin R.C."/>
            <person name="Kema G.H.J."/>
            <person name="Lawrence C."/>
            <person name="Scott J.A."/>
            <person name="Spatafora J.W."/>
            <person name="Turgeon B.G."/>
            <person name="de Wit P.J.G.M."/>
            <person name="Zhong S."/>
            <person name="Goodwin S.B."/>
            <person name="Grigoriev I.V."/>
        </authorList>
    </citation>
    <scope>NUCLEOTIDE SEQUENCE [LARGE SCALE GENOMIC DNA]</scope>
    <source>
        <strain evidence="1 2">UAMH 10762</strain>
    </source>
</reference>
<dbReference type="KEGG" id="bcom:BAUCODRAFT_30949"/>
<evidence type="ECO:0000313" key="1">
    <source>
        <dbReference type="EMBL" id="EMC98683.1"/>
    </source>
</evidence>
<name>M2N3X1_BAUPA</name>
<dbReference type="GeneID" id="19111349"/>
<dbReference type="AlphaFoldDB" id="M2N3X1"/>
<keyword evidence="2" id="KW-1185">Reference proteome</keyword>
<dbReference type="Proteomes" id="UP000011761">
    <property type="component" value="Unassembled WGS sequence"/>
</dbReference>
<organism evidence="1 2">
    <name type="scientific">Baudoinia panamericana (strain UAMH 10762)</name>
    <name type="common">Angels' share fungus</name>
    <name type="synonym">Baudoinia compniacensis (strain UAMH 10762)</name>
    <dbReference type="NCBI Taxonomy" id="717646"/>
    <lineage>
        <taxon>Eukaryota</taxon>
        <taxon>Fungi</taxon>
        <taxon>Dikarya</taxon>
        <taxon>Ascomycota</taxon>
        <taxon>Pezizomycotina</taxon>
        <taxon>Dothideomycetes</taxon>
        <taxon>Dothideomycetidae</taxon>
        <taxon>Mycosphaerellales</taxon>
        <taxon>Teratosphaeriaceae</taxon>
        <taxon>Baudoinia</taxon>
    </lineage>
</organism>
<dbReference type="EMBL" id="KB445552">
    <property type="protein sequence ID" value="EMC98683.1"/>
    <property type="molecule type" value="Genomic_DNA"/>
</dbReference>